<dbReference type="GO" id="GO:0015144">
    <property type="term" value="F:carbohydrate transmembrane transporter activity"/>
    <property type="evidence" value="ECO:0007669"/>
    <property type="project" value="InterPro"/>
</dbReference>
<feature type="transmembrane region" description="Helical" evidence="6">
    <location>
        <begin position="68"/>
        <end position="92"/>
    </location>
</feature>
<dbReference type="SUPFAM" id="SSF103481">
    <property type="entry name" value="Multidrug resistance efflux transporter EmrE"/>
    <property type="match status" value="2"/>
</dbReference>
<protein>
    <recommendedName>
        <fullName evidence="9">EamA domain-containing protein</fullName>
    </recommendedName>
</protein>
<dbReference type="InterPro" id="IPR037185">
    <property type="entry name" value="EmrE-like"/>
</dbReference>
<feature type="transmembrane region" description="Helical" evidence="6">
    <location>
        <begin position="278"/>
        <end position="295"/>
    </location>
</feature>
<evidence type="ECO:0000256" key="1">
    <source>
        <dbReference type="ARBA" id="ARBA00004141"/>
    </source>
</evidence>
<keyword evidence="4 6" id="KW-1133">Transmembrane helix</keyword>
<gene>
    <name evidence="7" type="ORF">A2693_03015</name>
</gene>
<feature type="transmembrane region" description="Helical" evidence="6">
    <location>
        <begin position="126"/>
        <end position="144"/>
    </location>
</feature>
<organism evidence="7 8">
    <name type="scientific">Candidatus Curtissbacteria bacterium RIFCSPHIGHO2_01_FULL_40_12</name>
    <dbReference type="NCBI Taxonomy" id="1797710"/>
    <lineage>
        <taxon>Bacteria</taxon>
        <taxon>Candidatus Curtissiibacteriota</taxon>
    </lineage>
</organism>
<dbReference type="InterPro" id="IPR010651">
    <property type="entry name" value="Sugar_transport"/>
</dbReference>
<comment type="similarity">
    <text evidence="2">Belongs to the GRP transporter (TC 2.A.7.5) family.</text>
</comment>
<evidence type="ECO:0000256" key="2">
    <source>
        <dbReference type="ARBA" id="ARBA00006117"/>
    </source>
</evidence>
<comment type="subcellular location">
    <subcellularLocation>
        <location evidence="1">Membrane</location>
        <topology evidence="1">Multi-pass membrane protein</topology>
    </subcellularLocation>
</comment>
<feature type="transmembrane region" description="Helical" evidence="6">
    <location>
        <begin position="244"/>
        <end position="266"/>
    </location>
</feature>
<name>A0A1F5G6Q4_9BACT</name>
<dbReference type="Pfam" id="PF06800">
    <property type="entry name" value="Sugar_transport"/>
    <property type="match status" value="1"/>
</dbReference>
<evidence type="ECO:0008006" key="9">
    <source>
        <dbReference type="Google" id="ProtNLM"/>
    </source>
</evidence>
<dbReference type="GO" id="GO:0016020">
    <property type="term" value="C:membrane"/>
    <property type="evidence" value="ECO:0007669"/>
    <property type="project" value="UniProtKB-SubCell"/>
</dbReference>
<evidence type="ECO:0000313" key="7">
    <source>
        <dbReference type="EMBL" id="OGD87538.1"/>
    </source>
</evidence>
<evidence type="ECO:0000256" key="6">
    <source>
        <dbReference type="SAM" id="Phobius"/>
    </source>
</evidence>
<feature type="transmembrane region" description="Helical" evidence="6">
    <location>
        <begin position="37"/>
        <end position="56"/>
    </location>
</feature>
<dbReference type="AlphaFoldDB" id="A0A1F5G6Q4"/>
<evidence type="ECO:0000313" key="8">
    <source>
        <dbReference type="Proteomes" id="UP000178577"/>
    </source>
</evidence>
<sequence>MPFNTNLAGFGLALISSLFFSFYIVPRKLSKLSPITFSFIMSFGFAVSAITLYMFQPLINFHETISFVLLWSVAAGIIWAVSFVLFVTAIDYIGLSRSNQWKNLQGPIAAILGLLILGEFATTNPIFAILAAIAIFVSAVFLTATTESKKINLKGVYLGTLAGIGFGSVAVIQKYVTSNVGIYSQQVVWSISIFLGMLIFIFLTKKMKETFQTSKKELLLSLSAGILYLGASLFQLFSYRFLDVSISFTIIQMNAFWTVLIGILVFKEIDLKKYYKNIALGFVFTLIGIVFLFFARK</sequence>
<keyword evidence="5 6" id="KW-0472">Membrane</keyword>
<accession>A0A1F5G6Q4</accession>
<dbReference type="EMBL" id="MFAY01000057">
    <property type="protein sequence ID" value="OGD87538.1"/>
    <property type="molecule type" value="Genomic_DNA"/>
</dbReference>
<evidence type="ECO:0000256" key="5">
    <source>
        <dbReference type="ARBA" id="ARBA00023136"/>
    </source>
</evidence>
<keyword evidence="3 6" id="KW-0812">Transmembrane</keyword>
<feature type="transmembrane region" description="Helical" evidence="6">
    <location>
        <begin position="156"/>
        <end position="176"/>
    </location>
</feature>
<dbReference type="Proteomes" id="UP000178577">
    <property type="component" value="Unassembled WGS sequence"/>
</dbReference>
<dbReference type="PANTHER" id="PTHR16119:SF17">
    <property type="entry name" value="TRANSMEMBRANE PROTEIN 144"/>
    <property type="match status" value="1"/>
</dbReference>
<feature type="transmembrane region" description="Helical" evidence="6">
    <location>
        <begin position="218"/>
        <end position="238"/>
    </location>
</feature>
<evidence type="ECO:0000256" key="3">
    <source>
        <dbReference type="ARBA" id="ARBA00022692"/>
    </source>
</evidence>
<dbReference type="PANTHER" id="PTHR16119">
    <property type="entry name" value="TRANSMEMBRANE PROTEIN 144"/>
    <property type="match status" value="1"/>
</dbReference>
<feature type="transmembrane region" description="Helical" evidence="6">
    <location>
        <begin position="182"/>
        <end position="203"/>
    </location>
</feature>
<reference evidence="7 8" key="1">
    <citation type="journal article" date="2016" name="Nat. Commun.">
        <title>Thousands of microbial genomes shed light on interconnected biogeochemical processes in an aquifer system.</title>
        <authorList>
            <person name="Anantharaman K."/>
            <person name="Brown C.T."/>
            <person name="Hug L.A."/>
            <person name="Sharon I."/>
            <person name="Castelle C.J."/>
            <person name="Probst A.J."/>
            <person name="Thomas B.C."/>
            <person name="Singh A."/>
            <person name="Wilkins M.J."/>
            <person name="Karaoz U."/>
            <person name="Brodie E.L."/>
            <person name="Williams K.H."/>
            <person name="Hubbard S.S."/>
            <person name="Banfield J.F."/>
        </authorList>
    </citation>
    <scope>NUCLEOTIDE SEQUENCE [LARGE SCALE GENOMIC DNA]</scope>
</reference>
<feature type="transmembrane region" description="Helical" evidence="6">
    <location>
        <begin position="6"/>
        <end position="25"/>
    </location>
</feature>
<proteinExistence type="inferred from homology"/>
<evidence type="ECO:0000256" key="4">
    <source>
        <dbReference type="ARBA" id="ARBA00022989"/>
    </source>
</evidence>
<comment type="caution">
    <text evidence="7">The sequence shown here is derived from an EMBL/GenBank/DDBJ whole genome shotgun (WGS) entry which is preliminary data.</text>
</comment>